<comment type="function">
    <text evidence="4">Methylates ribosomal protein uL3 on a specific glutamine residue.</text>
</comment>
<dbReference type="PROSITE" id="PS00092">
    <property type="entry name" value="N6_MTASE"/>
    <property type="match status" value="1"/>
</dbReference>
<reference evidence="6 7" key="1">
    <citation type="submission" date="2019-03" db="EMBL/GenBank/DDBJ databases">
        <title>Genomic Encyclopedia of Type Strains, Phase IV (KMG-IV): sequencing the most valuable type-strain genomes for metagenomic binning, comparative biology and taxonomic classification.</title>
        <authorList>
            <person name="Goeker M."/>
        </authorList>
    </citation>
    <scope>NUCLEOTIDE SEQUENCE [LARGE SCALE GENOMIC DNA]</scope>
    <source>
        <strain evidence="6 7">DSM 100309</strain>
    </source>
</reference>
<dbReference type="InterPro" id="IPR002052">
    <property type="entry name" value="DNA_methylase_N6_adenine_CS"/>
</dbReference>
<dbReference type="GO" id="GO:0005829">
    <property type="term" value="C:cytosol"/>
    <property type="evidence" value="ECO:0007669"/>
    <property type="project" value="TreeGrafter"/>
</dbReference>
<dbReference type="GO" id="GO:0005840">
    <property type="term" value="C:ribosome"/>
    <property type="evidence" value="ECO:0007669"/>
    <property type="project" value="UniProtKB-KW"/>
</dbReference>
<organism evidence="6 7">
    <name type="scientific">Sulfurirhabdus autotrophica</name>
    <dbReference type="NCBI Taxonomy" id="1706046"/>
    <lineage>
        <taxon>Bacteria</taxon>
        <taxon>Pseudomonadati</taxon>
        <taxon>Pseudomonadota</taxon>
        <taxon>Betaproteobacteria</taxon>
        <taxon>Nitrosomonadales</taxon>
        <taxon>Sulfuricellaceae</taxon>
        <taxon>Sulfurirhabdus</taxon>
    </lineage>
</organism>
<name>A0A4R3YDF4_9PROT</name>
<evidence type="ECO:0000256" key="2">
    <source>
        <dbReference type="ARBA" id="ARBA00022679"/>
    </source>
</evidence>
<dbReference type="EMBL" id="SMCO01000001">
    <property type="protein sequence ID" value="TCV90137.1"/>
    <property type="molecule type" value="Genomic_DNA"/>
</dbReference>
<keyword evidence="1 4" id="KW-0489">Methyltransferase</keyword>
<dbReference type="HAMAP" id="MF_02125">
    <property type="entry name" value="L3_methyltr_PrmB"/>
    <property type="match status" value="1"/>
</dbReference>
<proteinExistence type="inferred from homology"/>
<feature type="domain" description="Methyltransferase small" evidence="5">
    <location>
        <begin position="131"/>
        <end position="215"/>
    </location>
</feature>
<keyword evidence="6" id="KW-0689">Ribosomal protein</keyword>
<evidence type="ECO:0000256" key="1">
    <source>
        <dbReference type="ARBA" id="ARBA00022603"/>
    </source>
</evidence>
<dbReference type="InterPro" id="IPR029063">
    <property type="entry name" value="SAM-dependent_MTases_sf"/>
</dbReference>
<evidence type="ECO:0000256" key="3">
    <source>
        <dbReference type="ARBA" id="ARBA00022691"/>
    </source>
</evidence>
<dbReference type="GO" id="GO:0032259">
    <property type="term" value="P:methylation"/>
    <property type="evidence" value="ECO:0007669"/>
    <property type="project" value="UniProtKB-KW"/>
</dbReference>
<dbReference type="Proteomes" id="UP000295367">
    <property type="component" value="Unassembled WGS sequence"/>
</dbReference>
<dbReference type="GO" id="GO:0003676">
    <property type="term" value="F:nucleic acid binding"/>
    <property type="evidence" value="ECO:0007669"/>
    <property type="project" value="InterPro"/>
</dbReference>
<evidence type="ECO:0000256" key="4">
    <source>
        <dbReference type="HAMAP-Rule" id="MF_02125"/>
    </source>
</evidence>
<dbReference type="InterPro" id="IPR004556">
    <property type="entry name" value="HemK-like"/>
</dbReference>
<comment type="similarity">
    <text evidence="4">Belongs to the protein N5-glutamine methyltransferase family. PrmB subfamily.</text>
</comment>
<dbReference type="NCBIfam" id="TIGR00536">
    <property type="entry name" value="hemK_fam"/>
    <property type="match status" value="1"/>
</dbReference>
<dbReference type="EC" id="2.1.1.298" evidence="4"/>
<gene>
    <name evidence="4" type="primary">prmB</name>
    <name evidence="6" type="ORF">EDC63_101104</name>
</gene>
<dbReference type="PIRSF" id="PIRSF037167">
    <property type="entry name" value="Mtase_YfcB_prd"/>
    <property type="match status" value="1"/>
</dbReference>
<dbReference type="PANTHER" id="PTHR47806">
    <property type="entry name" value="50S RIBOSOMAL PROTEIN L3 GLUTAMINE METHYLTRANSFERASE"/>
    <property type="match status" value="1"/>
</dbReference>
<dbReference type="PANTHER" id="PTHR47806:SF1">
    <property type="entry name" value="RIBOSOMAL PROTEIN UL3 GLUTAMINE METHYLTRANSFERASE"/>
    <property type="match status" value="1"/>
</dbReference>
<dbReference type="Pfam" id="PF05175">
    <property type="entry name" value="MTS"/>
    <property type="match status" value="1"/>
</dbReference>
<keyword evidence="3 4" id="KW-0949">S-adenosyl-L-methionine</keyword>
<sequence>MFIEAKTQLTTVRDLLRFAVSRFNEAELAFGHGTQNAYDEAAYLILHTLHLPLDTLDPFLDAKLLPSELETVLKILEKRVKERTPAAYLTHEAWLGDFRFYVDERVIVPRSFIAELLREQLTPWVENPDAVTTCLDLCTGSGCLGILMSYAFPNSMIDAVDISEDALEVAYRNVSDYGLEDRVHLIKSDLFESLQGKHYDIIISNPPYVNAEAVKALPSEYLHEPKLALGSGEDGLDATRIILRDAPKHLNEGGILVVEIGHNRDTVEAAFPEIDFTWLNVSAGDEYVFMLAREQLI</sequence>
<dbReference type="RefSeq" id="WP_124947886.1">
    <property type="nucleotide sequence ID" value="NZ_BHVT01000073.1"/>
</dbReference>
<evidence type="ECO:0000259" key="5">
    <source>
        <dbReference type="Pfam" id="PF05175"/>
    </source>
</evidence>
<dbReference type="SUPFAM" id="SSF53335">
    <property type="entry name" value="S-adenosyl-L-methionine-dependent methyltransferases"/>
    <property type="match status" value="1"/>
</dbReference>
<comment type="catalytic activity">
    <reaction evidence="4">
        <text>L-glutaminyl-[ribosomal protein uL3] + S-adenosyl-L-methionine = N(5)-methyl-L-glutaminyl-[ribosomal protein uL3] + S-adenosyl-L-homocysteine + H(+)</text>
        <dbReference type="Rhea" id="RHEA:45020"/>
        <dbReference type="Rhea" id="RHEA-COMP:11063"/>
        <dbReference type="Rhea" id="RHEA-COMP:11064"/>
        <dbReference type="ChEBI" id="CHEBI:15378"/>
        <dbReference type="ChEBI" id="CHEBI:30011"/>
        <dbReference type="ChEBI" id="CHEBI:57856"/>
        <dbReference type="ChEBI" id="CHEBI:59789"/>
        <dbReference type="ChEBI" id="CHEBI:61891"/>
        <dbReference type="EC" id="2.1.1.298"/>
    </reaction>
</comment>
<accession>A0A4R3YDF4</accession>
<dbReference type="GO" id="GO:0036009">
    <property type="term" value="F:protein-glutamine N-methyltransferase activity"/>
    <property type="evidence" value="ECO:0007669"/>
    <property type="project" value="UniProtKB-UniRule"/>
</dbReference>
<dbReference type="InterPro" id="IPR007848">
    <property type="entry name" value="Small_mtfrase_dom"/>
</dbReference>
<dbReference type="Gene3D" id="3.40.50.150">
    <property type="entry name" value="Vaccinia Virus protein VP39"/>
    <property type="match status" value="1"/>
</dbReference>
<evidence type="ECO:0000313" key="7">
    <source>
        <dbReference type="Proteomes" id="UP000295367"/>
    </source>
</evidence>
<protein>
    <recommendedName>
        <fullName evidence="4">Ribosomal protein uL3 glutamine methyltransferase</fullName>
        <shortName evidence="4">uL3 MTase</shortName>
        <ecNumber evidence="4">2.1.1.298</ecNumber>
    </recommendedName>
    <alternativeName>
        <fullName evidence="4">N5-glutamine methyltransferase PrmB</fullName>
    </alternativeName>
</protein>
<dbReference type="NCBIfam" id="TIGR03533">
    <property type="entry name" value="L3_gln_methyl"/>
    <property type="match status" value="1"/>
</dbReference>
<dbReference type="InterPro" id="IPR017127">
    <property type="entry name" value="Ribosome_uL3_MTase"/>
</dbReference>
<evidence type="ECO:0000313" key="6">
    <source>
        <dbReference type="EMBL" id="TCV90137.1"/>
    </source>
</evidence>
<dbReference type="CDD" id="cd02440">
    <property type="entry name" value="AdoMet_MTases"/>
    <property type="match status" value="1"/>
</dbReference>
<keyword evidence="7" id="KW-1185">Reference proteome</keyword>
<comment type="caution">
    <text evidence="6">The sequence shown here is derived from an EMBL/GenBank/DDBJ whole genome shotgun (WGS) entry which is preliminary data.</text>
</comment>
<dbReference type="OrthoDB" id="9800643at2"/>
<keyword evidence="6" id="KW-0687">Ribonucleoprotein</keyword>
<keyword evidence="2 4" id="KW-0808">Transferase</keyword>
<dbReference type="AlphaFoldDB" id="A0A4R3YDF4"/>